<name>A0AAD6L785_9ROSI</name>
<dbReference type="AlphaFoldDB" id="A0AAD6L785"/>
<keyword evidence="2" id="KW-1185">Reference proteome</keyword>
<gene>
    <name evidence="1" type="ORF">NC653_040897</name>
</gene>
<protein>
    <submittedName>
        <fullName evidence="1">Uncharacterized protein</fullName>
    </submittedName>
</protein>
<comment type="caution">
    <text evidence="1">The sequence shown here is derived from an EMBL/GenBank/DDBJ whole genome shotgun (WGS) entry which is preliminary data.</text>
</comment>
<evidence type="ECO:0000313" key="2">
    <source>
        <dbReference type="Proteomes" id="UP001164929"/>
    </source>
</evidence>
<accession>A0AAD6L785</accession>
<proteinExistence type="predicted"/>
<sequence length="60" mass="6439">MKEGISGGTGLGCEKLSNCFEGSSSSFINKACHQERFMCVHALVGLGEVVSVFQRLDQTD</sequence>
<evidence type="ECO:0000313" key="1">
    <source>
        <dbReference type="EMBL" id="KAJ6951589.1"/>
    </source>
</evidence>
<dbReference type="Proteomes" id="UP001164929">
    <property type="component" value="Chromosome 19"/>
</dbReference>
<dbReference type="EMBL" id="JAQIZT010000019">
    <property type="protein sequence ID" value="KAJ6951589.1"/>
    <property type="molecule type" value="Genomic_DNA"/>
</dbReference>
<organism evidence="1 2">
    <name type="scientific">Populus alba x Populus x berolinensis</name>
    <dbReference type="NCBI Taxonomy" id="444605"/>
    <lineage>
        <taxon>Eukaryota</taxon>
        <taxon>Viridiplantae</taxon>
        <taxon>Streptophyta</taxon>
        <taxon>Embryophyta</taxon>
        <taxon>Tracheophyta</taxon>
        <taxon>Spermatophyta</taxon>
        <taxon>Magnoliopsida</taxon>
        <taxon>eudicotyledons</taxon>
        <taxon>Gunneridae</taxon>
        <taxon>Pentapetalae</taxon>
        <taxon>rosids</taxon>
        <taxon>fabids</taxon>
        <taxon>Malpighiales</taxon>
        <taxon>Salicaceae</taxon>
        <taxon>Saliceae</taxon>
        <taxon>Populus</taxon>
    </lineage>
</organism>
<reference evidence="1" key="1">
    <citation type="journal article" date="2023" name="Mol. Ecol. Resour.">
        <title>Chromosome-level genome assembly of a triploid poplar Populus alba 'Berolinensis'.</title>
        <authorList>
            <person name="Chen S."/>
            <person name="Yu Y."/>
            <person name="Wang X."/>
            <person name="Wang S."/>
            <person name="Zhang T."/>
            <person name="Zhou Y."/>
            <person name="He R."/>
            <person name="Meng N."/>
            <person name="Wang Y."/>
            <person name="Liu W."/>
            <person name="Liu Z."/>
            <person name="Liu J."/>
            <person name="Guo Q."/>
            <person name="Huang H."/>
            <person name="Sederoff R.R."/>
            <person name="Wang G."/>
            <person name="Qu G."/>
            <person name="Chen S."/>
        </authorList>
    </citation>
    <scope>NUCLEOTIDE SEQUENCE</scope>
    <source>
        <strain evidence="1">SC-2020</strain>
    </source>
</reference>